<evidence type="ECO:0000313" key="2">
    <source>
        <dbReference type="EMBL" id="KAE9522617.1"/>
    </source>
</evidence>
<reference evidence="2 3" key="1">
    <citation type="submission" date="2019-08" db="EMBL/GenBank/DDBJ databases">
        <title>The genome of the soybean aphid Biotype 1, its phylome, world population structure and adaptation to the North American continent.</title>
        <authorList>
            <person name="Giordano R."/>
            <person name="Donthu R.K."/>
            <person name="Hernandez A.G."/>
            <person name="Wright C.L."/>
            <person name="Zimin A.V."/>
        </authorList>
    </citation>
    <scope>NUCLEOTIDE SEQUENCE [LARGE SCALE GENOMIC DNA]</scope>
    <source>
        <tissue evidence="2">Whole aphids</tissue>
    </source>
</reference>
<proteinExistence type="predicted"/>
<dbReference type="PANTHER" id="PTHR45749:SF21">
    <property type="entry name" value="DUF4371 DOMAIN-CONTAINING PROTEIN"/>
    <property type="match status" value="1"/>
</dbReference>
<name>A0A6G0SY83_APHGL</name>
<dbReference type="EMBL" id="VYZN01000940">
    <property type="protein sequence ID" value="KAE9522617.1"/>
    <property type="molecule type" value="Genomic_DNA"/>
</dbReference>
<accession>A0A6G0SY83</accession>
<protein>
    <recommendedName>
        <fullName evidence="1">DUF4371 domain-containing protein</fullName>
    </recommendedName>
</protein>
<organism evidence="2 3">
    <name type="scientific">Aphis glycines</name>
    <name type="common">Soybean aphid</name>
    <dbReference type="NCBI Taxonomy" id="307491"/>
    <lineage>
        <taxon>Eukaryota</taxon>
        <taxon>Metazoa</taxon>
        <taxon>Ecdysozoa</taxon>
        <taxon>Arthropoda</taxon>
        <taxon>Hexapoda</taxon>
        <taxon>Insecta</taxon>
        <taxon>Pterygota</taxon>
        <taxon>Neoptera</taxon>
        <taxon>Paraneoptera</taxon>
        <taxon>Hemiptera</taxon>
        <taxon>Sternorrhyncha</taxon>
        <taxon>Aphidomorpha</taxon>
        <taxon>Aphidoidea</taxon>
        <taxon>Aphididae</taxon>
        <taxon>Aphidini</taxon>
        <taxon>Aphis</taxon>
        <taxon>Aphis</taxon>
    </lineage>
</organism>
<evidence type="ECO:0000259" key="1">
    <source>
        <dbReference type="Pfam" id="PF14291"/>
    </source>
</evidence>
<gene>
    <name evidence="2" type="ORF">AGLY_016980</name>
</gene>
<comment type="caution">
    <text evidence="2">The sequence shown here is derived from an EMBL/GenBank/DDBJ whole genome shotgun (WGS) entry which is preliminary data.</text>
</comment>
<dbReference type="Pfam" id="PF14291">
    <property type="entry name" value="DUF4371"/>
    <property type="match status" value="1"/>
</dbReference>
<feature type="domain" description="DUF4371" evidence="1">
    <location>
        <begin position="268"/>
        <end position="373"/>
    </location>
</feature>
<evidence type="ECO:0000313" key="3">
    <source>
        <dbReference type="Proteomes" id="UP000475862"/>
    </source>
</evidence>
<dbReference type="OrthoDB" id="10063284at2759"/>
<dbReference type="Proteomes" id="UP000475862">
    <property type="component" value="Unassembled WGS sequence"/>
</dbReference>
<sequence>MSTKLKSGSEKRRLKEKKMLVQAGSDPKQMKLSFSNEINIINVYPRSLNEDKVTVSFEFEKKDTDRNFEPSLPVPSDQNKYIDTSAEKIENEKCTPETSYIDEESTIQESSPTSIGDVGFFIMPDHKSSVEVKLAFLKNHPIQPVSLDLDNKLPFDPNKVYFQVTTASSLLQANLKNDIGSCININVKKVHLKEVECRRLVIKRLIDIITFIGRQGLSYRVLNEHIQNSIHLSNKRKEKESCNIKNANQVHGHGRGSLVTFLSKTFINKLILVIGKIIQNKIINDIKQAKLFSIMVDSTQDVSVLDQLAICVRYVLDNEVHENLFKLVVVYDSSGKGLYDLISSEFHKLTLDISKVIGCSFDGAANMKGPYNGLQAHLKNNNPLCVYTHCVGHVLNLVMVDSSECCVNAEFLFGLVQQSSTFLLDSYKRMKVWSELTKKTIQVMRN</sequence>
<dbReference type="PANTHER" id="PTHR45749">
    <property type="match status" value="1"/>
</dbReference>
<keyword evidence="3" id="KW-1185">Reference proteome</keyword>
<dbReference type="InterPro" id="IPR025398">
    <property type="entry name" value="DUF4371"/>
</dbReference>
<dbReference type="AlphaFoldDB" id="A0A6G0SY83"/>